<dbReference type="RefSeq" id="WP_124724452.1">
    <property type="nucleotide sequence ID" value="NZ_CP034044.1"/>
</dbReference>
<dbReference type="PROSITE" id="PS51257">
    <property type="entry name" value="PROKAR_LIPOPROTEIN"/>
    <property type="match status" value="1"/>
</dbReference>
<gene>
    <name evidence="2" type="ORF">EGN60_02175</name>
</gene>
<organism evidence="2 3">
    <name type="scientific">Mycoplasma struthionis</name>
    <dbReference type="NCBI Taxonomy" id="538220"/>
    <lineage>
        <taxon>Bacteria</taxon>
        <taxon>Bacillati</taxon>
        <taxon>Mycoplasmatota</taxon>
        <taxon>Mollicutes</taxon>
        <taxon>Mycoplasmataceae</taxon>
        <taxon>Mycoplasma</taxon>
    </lineage>
</organism>
<keyword evidence="3" id="KW-1185">Reference proteome</keyword>
<evidence type="ECO:0000256" key="1">
    <source>
        <dbReference type="SAM" id="SignalP"/>
    </source>
</evidence>
<name>A0A3G8LGG0_9MOLU</name>
<dbReference type="NCBIfam" id="NF045850">
    <property type="entry name" value="ABC_Mplas_LP"/>
    <property type="match status" value="1"/>
</dbReference>
<dbReference type="AlphaFoldDB" id="A0A3G8LGG0"/>
<feature type="signal peptide" evidence="1">
    <location>
        <begin position="1"/>
        <end position="19"/>
    </location>
</feature>
<evidence type="ECO:0008006" key="4">
    <source>
        <dbReference type="Google" id="ProtNLM"/>
    </source>
</evidence>
<accession>A0A3G8LGG0</accession>
<evidence type="ECO:0000313" key="2">
    <source>
        <dbReference type="EMBL" id="AZG68759.1"/>
    </source>
</evidence>
<keyword evidence="1" id="KW-0732">Signal</keyword>
<reference evidence="2 3" key="1">
    <citation type="submission" date="2018-11" db="EMBL/GenBank/DDBJ databases">
        <title>Genome sequence of Mycoplasma struthionis sp. nov.</title>
        <authorList>
            <person name="Spergser J."/>
        </authorList>
    </citation>
    <scope>NUCLEOTIDE SEQUENCE [LARGE SCALE GENOMIC DNA]</scope>
    <source>
        <strain evidence="2 3">237IA</strain>
    </source>
</reference>
<evidence type="ECO:0000313" key="3">
    <source>
        <dbReference type="Proteomes" id="UP000275883"/>
    </source>
</evidence>
<dbReference type="KEGG" id="mstr:EGN60_02175"/>
<dbReference type="Proteomes" id="UP000275883">
    <property type="component" value="Chromosome"/>
</dbReference>
<proteinExistence type="predicted"/>
<feature type="chain" id="PRO_5017949909" description="Oligopeptide ABC transporter substrate-binding protein" evidence="1">
    <location>
        <begin position="20"/>
        <end position="942"/>
    </location>
</feature>
<dbReference type="OrthoDB" id="395154at2"/>
<protein>
    <recommendedName>
        <fullName evidence="4">Oligopeptide ABC transporter substrate-binding protein</fullName>
    </recommendedName>
</protein>
<sequence length="942" mass="105203">MKKSARLLLLGALPLAALAAPLVAAACNSKSAPSQNTALAKQQFVTEINATPTFDAYTYDSSASYGGYSSNASYQHTSGMLVREQGVNEIQTDTVTSDTGKVSNYITKPAFSKYTLSLAKAVVLTLTDGTVVVYDNDDAEVVPAPDLTYVDAAGETKKAYSSAYQRLSSANSKSINSQEFAENLKKAKTLQYVLKDNLKWVNSKGEETKYQIVPKDFYYSWLRTNQTIGNVRHDEEKSGGSEQLDNEVRDALARPNSRVFTDTSEYSDEYVLKIFGLDTAKLNEESEFVKKVDPSANLGDVTAVTFQGLTGEGAKVQMNQFFDQLMHDYTFYPAPSQYIDDMNATNGYKLTNYQGDVTDKVSALETKLKAMDKSKLTAKLGVYWYGVTANSTLYSGPYYAQGFVSGQSEIFKKNTHFAEKAFAESKNTVNEIITNYQQKNLSPEEFNTNIFNLYRQGTTSTTPYSSLTEAQKQIVNQDPQGFGIRLFKRENTNSAPYDIIQTPFVFNKVASDYSFNDAYAQLMYGKTIAELKAGKGNGDAYIYGTGLSFRTLLQAAINWNTVADVRTNGVSEAWLAKLADGGNIGGKDQGTSEEKTPFDVKDKINALKAVNKDKQLVDFGNNLGTDLNPSENDAAVRDRSNVNDKIKSAGYEKIKEAVKALLDEFERTHQNVRPADGKYRFTSFYPFIDQSKEFGESLKFVKEAIEGLDSRIQLDLVFFTDNKDPNYVAYRNQGANGTRKVSWGYDYNSIGSGYDGLSWNWPLFPTLIKIGVEKDSHPEFATAFPRIAKLAEDLLAYQEQPGHEFVSSVPFKELYKVEPRRYTVLPTLLASKVTKNSVTDKYELVLTEKNRPIPYKPQGNKQVTDIYQYSAVFWNQYVADKTNDYLTELMEELTTFLGIEYSSATITKAKDSFVNVLVQKGYVAPYTVNNSVDMYVDWRINK</sequence>
<dbReference type="EMBL" id="CP034044">
    <property type="protein sequence ID" value="AZG68759.1"/>
    <property type="molecule type" value="Genomic_DNA"/>
</dbReference>